<dbReference type="SUPFAM" id="SSF53474">
    <property type="entry name" value="alpha/beta-Hydrolases"/>
    <property type="match status" value="1"/>
</dbReference>
<accession>A0ABS7SVJ1</accession>
<proteinExistence type="predicted"/>
<dbReference type="InterPro" id="IPR000073">
    <property type="entry name" value="AB_hydrolase_1"/>
</dbReference>
<evidence type="ECO:0000256" key="1">
    <source>
        <dbReference type="SAM" id="SignalP"/>
    </source>
</evidence>
<name>A0ABS7SVJ1_9BURK</name>
<comment type="caution">
    <text evidence="3">The sequence shown here is derived from an EMBL/GenBank/DDBJ whole genome shotgun (WGS) entry which is preliminary data.</text>
</comment>
<dbReference type="PANTHER" id="PTHR43194:SF2">
    <property type="entry name" value="PEROXISOMAL MEMBRANE PROTEIN LPX1"/>
    <property type="match status" value="1"/>
</dbReference>
<feature type="chain" id="PRO_5046465790" evidence="1">
    <location>
        <begin position="19"/>
        <end position="308"/>
    </location>
</feature>
<reference evidence="3 4" key="1">
    <citation type="submission" date="2021-01" db="EMBL/GenBank/DDBJ databases">
        <authorList>
            <person name="Ruan W."/>
            <person name="Khan S.A."/>
            <person name="Jeon C.O."/>
        </authorList>
    </citation>
    <scope>NUCLEOTIDE SEQUENCE [LARGE SCALE GENOMIC DNA]</scope>
    <source>
        <strain evidence="3 4">R798</strain>
    </source>
</reference>
<gene>
    <name evidence="3" type="ORF">I4X03_022055</name>
</gene>
<sequence length="308" mass="32820">MKLAALLLASMLSAGAAAQDAVPEPRNRFAATEAAVERFEVGALAVERHGKRGRPLILIPGLASGSWVWQDAIRTFRDDHVLYVVTLPGFDGRAPAPGNQLEATQAALAQLISSRKLGKPVLVGHSMGGTIALELAQNHPDLIGGVVTIDGLPVFPGTEDMPAEQRPALADGIIRRMSGLTPAAFAMQQRQYMRSIDVVDMARADELAKLTSRSDPAATVQYMAAVMSQDLRPGLGKIKAPVLVMAPFFELDANDPNAGLDNKVAYYAQLLSGAPTVNVVGIPGARHFAMIDQPQRVTDAIRSFLKSL</sequence>
<dbReference type="InterPro" id="IPR029058">
    <property type="entry name" value="AB_hydrolase_fold"/>
</dbReference>
<dbReference type="Gene3D" id="3.40.50.1820">
    <property type="entry name" value="alpha/beta hydrolase"/>
    <property type="match status" value="1"/>
</dbReference>
<protein>
    <submittedName>
        <fullName evidence="3">Alpha/beta hydrolase</fullName>
    </submittedName>
</protein>
<reference evidence="3 4" key="2">
    <citation type="submission" date="2021-08" db="EMBL/GenBank/DDBJ databases">
        <title>Massilia sp. R798.</title>
        <authorList>
            <person name="Baek J.H."/>
            <person name="Jung H.S."/>
            <person name="Kim K.R."/>
            <person name="Jeon C.O."/>
        </authorList>
    </citation>
    <scope>NUCLEOTIDE SEQUENCE [LARGE SCALE GENOMIC DNA]</scope>
    <source>
        <strain evidence="3 4">R798</strain>
    </source>
</reference>
<feature type="domain" description="AB hydrolase-1" evidence="2">
    <location>
        <begin position="56"/>
        <end position="300"/>
    </location>
</feature>
<dbReference type="Pfam" id="PF12697">
    <property type="entry name" value="Abhydrolase_6"/>
    <property type="match status" value="1"/>
</dbReference>
<dbReference type="InterPro" id="IPR050228">
    <property type="entry name" value="Carboxylesterase_BioH"/>
</dbReference>
<evidence type="ECO:0000313" key="3">
    <source>
        <dbReference type="EMBL" id="MBZ2209959.1"/>
    </source>
</evidence>
<dbReference type="PANTHER" id="PTHR43194">
    <property type="entry name" value="HYDROLASE ALPHA/BETA FOLD FAMILY"/>
    <property type="match status" value="1"/>
</dbReference>
<evidence type="ECO:0000259" key="2">
    <source>
        <dbReference type="Pfam" id="PF12697"/>
    </source>
</evidence>
<organism evidence="3 4">
    <name type="scientific">Massilia soli</name>
    <dbReference type="NCBI Taxonomy" id="2792854"/>
    <lineage>
        <taxon>Bacteria</taxon>
        <taxon>Pseudomonadati</taxon>
        <taxon>Pseudomonadota</taxon>
        <taxon>Betaproteobacteria</taxon>
        <taxon>Burkholderiales</taxon>
        <taxon>Oxalobacteraceae</taxon>
        <taxon>Telluria group</taxon>
        <taxon>Massilia</taxon>
    </lineage>
</organism>
<keyword evidence="3" id="KW-0378">Hydrolase</keyword>
<keyword evidence="4" id="KW-1185">Reference proteome</keyword>
<feature type="signal peptide" evidence="1">
    <location>
        <begin position="1"/>
        <end position="18"/>
    </location>
</feature>
<evidence type="ECO:0000313" key="4">
    <source>
        <dbReference type="Proteomes" id="UP000809349"/>
    </source>
</evidence>
<dbReference type="Proteomes" id="UP000809349">
    <property type="component" value="Unassembled WGS sequence"/>
</dbReference>
<dbReference type="EMBL" id="JAFBIL020000011">
    <property type="protein sequence ID" value="MBZ2209959.1"/>
    <property type="molecule type" value="Genomic_DNA"/>
</dbReference>
<dbReference type="RefSeq" id="WP_223471000.1">
    <property type="nucleotide sequence ID" value="NZ_JAFBIL020000011.1"/>
</dbReference>
<keyword evidence="1" id="KW-0732">Signal</keyword>
<dbReference type="GO" id="GO:0016787">
    <property type="term" value="F:hydrolase activity"/>
    <property type="evidence" value="ECO:0007669"/>
    <property type="project" value="UniProtKB-KW"/>
</dbReference>